<keyword evidence="2" id="KW-0812">Transmembrane</keyword>
<dbReference type="EMBL" id="BAABHK010000018">
    <property type="protein sequence ID" value="GAA4636872.1"/>
    <property type="molecule type" value="Genomic_DNA"/>
</dbReference>
<comment type="caution">
    <text evidence="3">The sequence shown here is derived from an EMBL/GenBank/DDBJ whole genome shotgun (WGS) entry which is preliminary data.</text>
</comment>
<dbReference type="Proteomes" id="UP001501442">
    <property type="component" value="Unassembled WGS sequence"/>
</dbReference>
<keyword evidence="2" id="KW-1133">Transmembrane helix</keyword>
<gene>
    <name evidence="3" type="ORF">GCM10023196_088350</name>
</gene>
<reference evidence="4" key="1">
    <citation type="journal article" date="2019" name="Int. J. Syst. Evol. Microbiol.">
        <title>The Global Catalogue of Microorganisms (GCM) 10K type strain sequencing project: providing services to taxonomists for standard genome sequencing and annotation.</title>
        <authorList>
            <consortium name="The Broad Institute Genomics Platform"/>
            <consortium name="The Broad Institute Genome Sequencing Center for Infectious Disease"/>
            <person name="Wu L."/>
            <person name="Ma J."/>
        </authorList>
    </citation>
    <scope>NUCLEOTIDE SEQUENCE [LARGE SCALE GENOMIC DNA]</scope>
    <source>
        <strain evidence="4">JCM 17939</strain>
    </source>
</reference>
<feature type="transmembrane region" description="Helical" evidence="2">
    <location>
        <begin position="6"/>
        <end position="26"/>
    </location>
</feature>
<evidence type="ECO:0000256" key="2">
    <source>
        <dbReference type="SAM" id="Phobius"/>
    </source>
</evidence>
<keyword evidence="4" id="KW-1185">Reference proteome</keyword>
<organism evidence="3 4">
    <name type="scientific">Actinoallomurus vinaceus</name>
    <dbReference type="NCBI Taxonomy" id="1080074"/>
    <lineage>
        <taxon>Bacteria</taxon>
        <taxon>Bacillati</taxon>
        <taxon>Actinomycetota</taxon>
        <taxon>Actinomycetes</taxon>
        <taxon>Streptosporangiales</taxon>
        <taxon>Thermomonosporaceae</taxon>
        <taxon>Actinoallomurus</taxon>
    </lineage>
</organism>
<feature type="compositionally biased region" description="Gly residues" evidence="1">
    <location>
        <begin position="43"/>
        <end position="53"/>
    </location>
</feature>
<name>A0ABP8UTJ6_9ACTN</name>
<keyword evidence="2" id="KW-0472">Membrane</keyword>
<feature type="region of interest" description="Disordered" evidence="1">
    <location>
        <begin position="34"/>
        <end position="53"/>
    </location>
</feature>
<proteinExistence type="predicted"/>
<accession>A0ABP8UTJ6</accession>
<evidence type="ECO:0000313" key="4">
    <source>
        <dbReference type="Proteomes" id="UP001501442"/>
    </source>
</evidence>
<protein>
    <submittedName>
        <fullName evidence="3">Uncharacterized protein</fullName>
    </submittedName>
</protein>
<sequence>MLITALVTPVMIPIAALVLVLALAKLERVLLDGGDRPMPAGDEQGGSVEGAPS</sequence>
<evidence type="ECO:0000256" key="1">
    <source>
        <dbReference type="SAM" id="MobiDB-lite"/>
    </source>
</evidence>
<evidence type="ECO:0000313" key="3">
    <source>
        <dbReference type="EMBL" id="GAA4636872.1"/>
    </source>
</evidence>